<keyword evidence="1" id="KW-0472">Membrane</keyword>
<feature type="transmembrane region" description="Helical" evidence="1">
    <location>
        <begin position="87"/>
        <end position="107"/>
    </location>
</feature>
<proteinExistence type="predicted"/>
<feature type="transmembrane region" description="Helical" evidence="1">
    <location>
        <begin position="7"/>
        <end position="27"/>
    </location>
</feature>
<dbReference type="EMBL" id="JAVDQG010000006">
    <property type="protein sequence ID" value="MDR6226791.1"/>
    <property type="molecule type" value="Genomic_DNA"/>
</dbReference>
<feature type="transmembrane region" description="Helical" evidence="1">
    <location>
        <begin position="60"/>
        <end position="81"/>
    </location>
</feature>
<sequence>MKHLYALAFKLIVAFVSMWIFLGWLANWSLVDILWVSLLWAGSSYVIGDLWILPHVNNTVATLLDTGLAFALISFVGILLFGMEFTWINTSLLLAPSVFIGAGEWVLHTNMQREIFHKPL</sequence>
<dbReference type="Pfam" id="PF10710">
    <property type="entry name" value="DUF2512"/>
    <property type="match status" value="1"/>
</dbReference>
<evidence type="ECO:0008006" key="4">
    <source>
        <dbReference type="Google" id="ProtNLM"/>
    </source>
</evidence>
<feature type="transmembrane region" description="Helical" evidence="1">
    <location>
        <begin position="33"/>
        <end position="53"/>
    </location>
</feature>
<evidence type="ECO:0000313" key="2">
    <source>
        <dbReference type="EMBL" id="MDR6226791.1"/>
    </source>
</evidence>
<comment type="caution">
    <text evidence="2">The sequence shown here is derived from an EMBL/GenBank/DDBJ whole genome shotgun (WGS) entry which is preliminary data.</text>
</comment>
<dbReference type="Proteomes" id="UP001185012">
    <property type="component" value="Unassembled WGS sequence"/>
</dbReference>
<gene>
    <name evidence="2" type="ORF">JOE21_002801</name>
</gene>
<dbReference type="RefSeq" id="WP_309867170.1">
    <property type="nucleotide sequence ID" value="NZ_JAVDQG010000006.1"/>
</dbReference>
<evidence type="ECO:0000313" key="3">
    <source>
        <dbReference type="Proteomes" id="UP001185012"/>
    </source>
</evidence>
<keyword evidence="3" id="KW-1185">Reference proteome</keyword>
<organism evidence="2 3">
    <name type="scientific">Desmospora profundinema</name>
    <dbReference type="NCBI Taxonomy" id="1571184"/>
    <lineage>
        <taxon>Bacteria</taxon>
        <taxon>Bacillati</taxon>
        <taxon>Bacillota</taxon>
        <taxon>Bacilli</taxon>
        <taxon>Bacillales</taxon>
        <taxon>Thermoactinomycetaceae</taxon>
        <taxon>Desmospora</taxon>
    </lineage>
</organism>
<keyword evidence="1" id="KW-1133">Transmembrane helix</keyword>
<evidence type="ECO:0000256" key="1">
    <source>
        <dbReference type="SAM" id="Phobius"/>
    </source>
</evidence>
<dbReference type="InterPro" id="IPR019649">
    <property type="entry name" value="DUF2512"/>
</dbReference>
<reference evidence="2 3" key="1">
    <citation type="submission" date="2023-07" db="EMBL/GenBank/DDBJ databases">
        <title>Genomic Encyclopedia of Type Strains, Phase IV (KMG-IV): sequencing the most valuable type-strain genomes for metagenomic binning, comparative biology and taxonomic classification.</title>
        <authorList>
            <person name="Goeker M."/>
        </authorList>
    </citation>
    <scope>NUCLEOTIDE SEQUENCE [LARGE SCALE GENOMIC DNA]</scope>
    <source>
        <strain evidence="2 3">DSM 45903</strain>
    </source>
</reference>
<protein>
    <recommendedName>
        <fullName evidence="4">DUF2512 family protein</fullName>
    </recommendedName>
</protein>
<name>A0ABU1IPZ7_9BACL</name>
<accession>A0ABU1IPZ7</accession>
<keyword evidence="1" id="KW-0812">Transmembrane</keyword>